<evidence type="ECO:0000313" key="2">
    <source>
        <dbReference type="Proteomes" id="UP000314982"/>
    </source>
</evidence>
<dbReference type="STRING" id="62062.ENSHHUP00000046658"/>
<proteinExistence type="predicted"/>
<name>A0A4W5N9M9_9TELE</name>
<dbReference type="GeneTree" id="ENSGT00970000196860"/>
<reference evidence="1" key="2">
    <citation type="submission" date="2025-08" db="UniProtKB">
        <authorList>
            <consortium name="Ensembl"/>
        </authorList>
    </citation>
    <scope>IDENTIFICATION</scope>
</reference>
<evidence type="ECO:0000313" key="1">
    <source>
        <dbReference type="Ensembl" id="ENSHHUP00000046658.1"/>
    </source>
</evidence>
<accession>A0A4W5N9M9</accession>
<protein>
    <submittedName>
        <fullName evidence="1">Uncharacterized protein</fullName>
    </submittedName>
</protein>
<sequence>MCHANELNILHLYCYRADLIIPSVLERAAKEVREGKKSIPEAPRDEQIDRMTLKSYIDKNEHVPVWKRGCDRVAETHKVLSDDMESELAKHIQNIADQLHGLSSLKCRELAYELAHRNNITVPDNWSRNARHWLSNVVLCYLIYSSFIL</sequence>
<reference evidence="1" key="3">
    <citation type="submission" date="2025-09" db="UniProtKB">
        <authorList>
            <consortium name="Ensembl"/>
        </authorList>
    </citation>
    <scope>IDENTIFICATION</scope>
</reference>
<dbReference type="AlphaFoldDB" id="A0A4W5N9M9"/>
<dbReference type="Ensembl" id="ENSHHUT00000048371.1">
    <property type="protein sequence ID" value="ENSHHUP00000046658.1"/>
    <property type="gene ID" value="ENSHHUG00000028390.1"/>
</dbReference>
<reference evidence="2" key="1">
    <citation type="submission" date="2018-06" db="EMBL/GenBank/DDBJ databases">
        <title>Genome assembly of Danube salmon.</title>
        <authorList>
            <person name="Macqueen D.J."/>
            <person name="Gundappa M.K."/>
        </authorList>
    </citation>
    <scope>NUCLEOTIDE SEQUENCE [LARGE SCALE GENOMIC DNA]</scope>
</reference>
<keyword evidence="2" id="KW-1185">Reference proteome</keyword>
<organism evidence="1 2">
    <name type="scientific">Hucho hucho</name>
    <name type="common">huchen</name>
    <dbReference type="NCBI Taxonomy" id="62062"/>
    <lineage>
        <taxon>Eukaryota</taxon>
        <taxon>Metazoa</taxon>
        <taxon>Chordata</taxon>
        <taxon>Craniata</taxon>
        <taxon>Vertebrata</taxon>
        <taxon>Euteleostomi</taxon>
        <taxon>Actinopterygii</taxon>
        <taxon>Neopterygii</taxon>
        <taxon>Teleostei</taxon>
        <taxon>Protacanthopterygii</taxon>
        <taxon>Salmoniformes</taxon>
        <taxon>Salmonidae</taxon>
        <taxon>Salmoninae</taxon>
        <taxon>Hucho</taxon>
    </lineage>
</organism>
<dbReference type="Proteomes" id="UP000314982">
    <property type="component" value="Unassembled WGS sequence"/>
</dbReference>